<evidence type="ECO:0000256" key="2">
    <source>
        <dbReference type="SAM" id="Phobius"/>
    </source>
</evidence>
<organism evidence="4 5">
    <name type="scientific">Burkholderia latens</name>
    <dbReference type="NCBI Taxonomy" id="488446"/>
    <lineage>
        <taxon>Bacteria</taxon>
        <taxon>Pseudomonadati</taxon>
        <taxon>Pseudomonadota</taxon>
        <taxon>Betaproteobacteria</taxon>
        <taxon>Burkholderiales</taxon>
        <taxon>Burkholderiaceae</taxon>
        <taxon>Burkholderia</taxon>
        <taxon>Burkholderia cepacia complex</taxon>
    </lineage>
</organism>
<gene>
    <name evidence="4" type="ORF">WI41_14645</name>
</gene>
<dbReference type="RefSeq" id="WP_059545654.1">
    <property type="nucleotide sequence ID" value="NZ_LOTQ01000020.1"/>
</dbReference>
<evidence type="ECO:0000313" key="5">
    <source>
        <dbReference type="Proteomes" id="UP000056450"/>
    </source>
</evidence>
<evidence type="ECO:0000256" key="1">
    <source>
        <dbReference type="SAM" id="MobiDB-lite"/>
    </source>
</evidence>
<feature type="transmembrane region" description="Helical" evidence="2">
    <location>
        <begin position="157"/>
        <end position="179"/>
    </location>
</feature>
<sequence length="349" mass="37346">MGRHTWNHVSETRPLRGHGHADSGAHVTPRHPPDRIRIHRTTRAADPPMLRKDALVAFALGIALLVVAAGLAVIGTAASGNLIRAPGTVVRIVQDSDAMRAYRPIVAYLGNDGRRREVVGNTASLVPAYDIGESVDVLIDPDHPNRPALVDDFAQRWLPVAVPALLAVASLAIGSLLYVSERRSRHGSAPSAAPTGNMAPRRWNIAVALIPIAIGTGLLAGAGAAGLREWQIARQYAHSTGHVVEIAQTARSPHTSASLYSAIVAFTTDSGRTIRFTQGSASSRPTLYEGEIVNVLYDPVTPERAVIDQFWERWGLTAILFAIGAPLLVAGLFVAGALWPENRPHELPE</sequence>
<keyword evidence="2" id="KW-0472">Membrane</keyword>
<feature type="domain" description="DUF3592" evidence="3">
    <location>
        <begin position="86"/>
        <end position="152"/>
    </location>
</feature>
<feature type="domain" description="DUF3592" evidence="3">
    <location>
        <begin position="240"/>
        <end position="310"/>
    </location>
</feature>
<evidence type="ECO:0000259" key="3">
    <source>
        <dbReference type="Pfam" id="PF12158"/>
    </source>
</evidence>
<feature type="transmembrane region" description="Helical" evidence="2">
    <location>
        <begin position="54"/>
        <end position="74"/>
    </location>
</feature>
<name>A0AAP1G7W2_9BURK</name>
<feature type="transmembrane region" description="Helical" evidence="2">
    <location>
        <begin position="205"/>
        <end position="227"/>
    </location>
</feature>
<keyword evidence="2" id="KW-1133">Transmembrane helix</keyword>
<feature type="region of interest" description="Disordered" evidence="1">
    <location>
        <begin position="1"/>
        <end position="34"/>
    </location>
</feature>
<dbReference type="Proteomes" id="UP000056450">
    <property type="component" value="Unassembled WGS sequence"/>
</dbReference>
<evidence type="ECO:0000313" key="4">
    <source>
        <dbReference type="EMBL" id="KVA08385.1"/>
    </source>
</evidence>
<dbReference type="EMBL" id="LOTQ01000020">
    <property type="protein sequence ID" value="KVA08385.1"/>
    <property type="molecule type" value="Genomic_DNA"/>
</dbReference>
<comment type="caution">
    <text evidence="4">The sequence shown here is derived from an EMBL/GenBank/DDBJ whole genome shotgun (WGS) entry which is preliminary data.</text>
</comment>
<dbReference type="Pfam" id="PF12158">
    <property type="entry name" value="DUF3592"/>
    <property type="match status" value="2"/>
</dbReference>
<proteinExistence type="predicted"/>
<feature type="transmembrane region" description="Helical" evidence="2">
    <location>
        <begin position="314"/>
        <end position="339"/>
    </location>
</feature>
<protein>
    <recommendedName>
        <fullName evidence="3">DUF3592 domain-containing protein</fullName>
    </recommendedName>
</protein>
<accession>A0AAP1G7W2</accession>
<feature type="compositionally biased region" description="Basic and acidic residues" evidence="1">
    <location>
        <begin position="10"/>
        <end position="23"/>
    </location>
</feature>
<reference evidence="4 5" key="1">
    <citation type="submission" date="2015-11" db="EMBL/GenBank/DDBJ databases">
        <title>Expanding the genomic diversity of Burkholderia species for the development of highly accurate diagnostics.</title>
        <authorList>
            <person name="Sahl J."/>
            <person name="Keim P."/>
            <person name="Wagner D."/>
        </authorList>
    </citation>
    <scope>NUCLEOTIDE SEQUENCE [LARGE SCALE GENOMIC DNA]</scope>
    <source>
        <strain evidence="4 5">RF32-BP12</strain>
    </source>
</reference>
<dbReference type="InterPro" id="IPR021994">
    <property type="entry name" value="DUF3592"/>
</dbReference>
<dbReference type="AlphaFoldDB" id="A0AAP1G7W2"/>
<keyword evidence="2" id="KW-0812">Transmembrane</keyword>